<reference evidence="4 5" key="1">
    <citation type="submission" date="2024-01" db="EMBL/GenBank/DDBJ databases">
        <authorList>
            <person name="Deng Y."/>
            <person name="Su J."/>
        </authorList>
    </citation>
    <scope>NUCLEOTIDE SEQUENCE [LARGE SCALE GENOMIC DNA]</scope>
    <source>
        <strain evidence="4 5">CPCC 100088</strain>
    </source>
</reference>
<proteinExistence type="predicted"/>
<comment type="caution">
    <text evidence="4">The sequence shown here is derived from an EMBL/GenBank/DDBJ whole genome shotgun (WGS) entry which is preliminary data.</text>
</comment>
<dbReference type="InterPro" id="IPR000891">
    <property type="entry name" value="PYR_CT"/>
</dbReference>
<keyword evidence="5" id="KW-1185">Reference proteome</keyword>
<dbReference type="InterPro" id="IPR005675">
    <property type="entry name" value="Citramal_synthase"/>
</dbReference>
<gene>
    <name evidence="4" type="ORF">VSX56_19725</name>
</gene>
<evidence type="ECO:0000256" key="1">
    <source>
        <dbReference type="ARBA" id="ARBA00029440"/>
    </source>
</evidence>
<feature type="domain" description="Pyruvate carboxyltransferase" evidence="3">
    <location>
        <begin position="150"/>
        <end position="256"/>
    </location>
</feature>
<dbReference type="Pfam" id="PF00682">
    <property type="entry name" value="HMGL-like"/>
    <property type="match status" value="1"/>
</dbReference>
<accession>A0ABV1SM39</accession>
<evidence type="ECO:0000259" key="3">
    <source>
        <dbReference type="PROSITE" id="PS50991"/>
    </source>
</evidence>
<comment type="pathway">
    <text evidence="1">Amino-acid biosynthesis.</text>
</comment>
<sequence length="532" mass="58294">MRHFEIVDCTLRDGGYYTNWDFSQSLLDAYFGAIQSLPIKYVEVGYRSPEKSGYLGQYFHLNVETLHRMKQQLRPDQGMAIMFNFKDMNSDLIETLTSDLVGIVDLVRFACPPDSLNKCIDFGRQIKAKGLKVAINVMYMTKYVDQADTVLKPLAEAVDIVDYVALVDSYGGVMPDQAERTIAQAVELLPQPVGYHGHDNLSLAFANSLAALRSGATMLDATFTGMGRGAGNLKTELISVYREQHFPTGCHFGPLSKALELFETLQKEYGWGTNLAYMVSGAASLPQANVMDWLGTRRYQMDSIVEALLPSSDADFDNDAYPLLSDMALAKEVTGRGTLIIGGGVSAGEHAEALIKLAKREDMVLVHSSTRNAAYFENCGLPQIFCLAGQEFSRLSNGEIELLEQPRSLLLTTPPPRFRNSVPTYQNICQLEQSSKDTKAPKLGPITDEPPLGMAIGAAEALKASKVYLAGFDGYAQATVSQQGNARDVQAAIEHGLNPQTPWHGEMASITPTLYKIPSQSLYAKIQGEAAK</sequence>
<dbReference type="PANTHER" id="PTHR43538">
    <property type="entry name" value="ALPHA-IPM SYNTHASE/HOMOCITRATE SYNTHASE"/>
    <property type="match status" value="1"/>
</dbReference>
<organism evidence="4 5">
    <name type="scientific">Thioclava kandeliae</name>
    <dbReference type="NCBI Taxonomy" id="3070818"/>
    <lineage>
        <taxon>Bacteria</taxon>
        <taxon>Pseudomonadati</taxon>
        <taxon>Pseudomonadota</taxon>
        <taxon>Alphaproteobacteria</taxon>
        <taxon>Rhodobacterales</taxon>
        <taxon>Paracoccaceae</taxon>
        <taxon>Thioclava</taxon>
    </lineage>
</organism>
<dbReference type="InterPro" id="IPR013785">
    <property type="entry name" value="Aldolase_TIM"/>
</dbReference>
<evidence type="ECO:0000256" key="2">
    <source>
        <dbReference type="ARBA" id="ARBA00048263"/>
    </source>
</evidence>
<dbReference type="SUPFAM" id="SSF51569">
    <property type="entry name" value="Aldolase"/>
    <property type="match status" value="1"/>
</dbReference>
<name>A0ABV1SM39_9RHOB</name>
<evidence type="ECO:0000313" key="4">
    <source>
        <dbReference type="EMBL" id="MER5173987.1"/>
    </source>
</evidence>
<dbReference type="Gene3D" id="3.20.20.70">
    <property type="entry name" value="Aldolase class I"/>
    <property type="match status" value="1"/>
</dbReference>
<reference evidence="4 5" key="2">
    <citation type="submission" date="2024-06" db="EMBL/GenBank/DDBJ databases">
        <title>Thioclava kandeliae sp. nov. from a rhizosphere soil sample of Kandelia candel in a mangrove.</title>
        <authorList>
            <person name="Mu T."/>
        </authorList>
    </citation>
    <scope>NUCLEOTIDE SEQUENCE [LARGE SCALE GENOMIC DNA]</scope>
    <source>
        <strain evidence="4 5">CPCC 100088</strain>
    </source>
</reference>
<dbReference type="Proteomes" id="UP001438953">
    <property type="component" value="Unassembled WGS sequence"/>
</dbReference>
<evidence type="ECO:0000313" key="5">
    <source>
        <dbReference type="Proteomes" id="UP001438953"/>
    </source>
</evidence>
<comment type="catalytic activity">
    <reaction evidence="2">
        <text>pyruvate + acetyl-CoA + H2O = (3R)-citramalate + CoA + H(+)</text>
        <dbReference type="Rhea" id="RHEA:19045"/>
        <dbReference type="ChEBI" id="CHEBI:15361"/>
        <dbReference type="ChEBI" id="CHEBI:15377"/>
        <dbReference type="ChEBI" id="CHEBI:15378"/>
        <dbReference type="ChEBI" id="CHEBI:30934"/>
        <dbReference type="ChEBI" id="CHEBI:57287"/>
        <dbReference type="ChEBI" id="CHEBI:57288"/>
        <dbReference type="EC" id="2.3.3.21"/>
    </reaction>
</comment>
<dbReference type="RefSeq" id="WP_350939272.1">
    <property type="nucleotide sequence ID" value="NZ_JAYWLC010000041.1"/>
</dbReference>
<dbReference type="PROSITE" id="PS50991">
    <property type="entry name" value="PYR_CT"/>
    <property type="match status" value="1"/>
</dbReference>
<protein>
    <recommendedName>
        <fullName evidence="3">Pyruvate carboxyltransferase domain-containing protein</fullName>
    </recommendedName>
</protein>
<dbReference type="EMBL" id="JAYWLC010000041">
    <property type="protein sequence ID" value="MER5173987.1"/>
    <property type="molecule type" value="Genomic_DNA"/>
</dbReference>
<dbReference type="PANTHER" id="PTHR43538:SF1">
    <property type="entry name" value="(R)-CITRAMALATE SYNTHASE"/>
    <property type="match status" value="1"/>
</dbReference>